<dbReference type="EMBL" id="VNIB01000001">
    <property type="protein sequence ID" value="TYO99890.1"/>
    <property type="molecule type" value="Genomic_DNA"/>
</dbReference>
<evidence type="ECO:0000313" key="1">
    <source>
        <dbReference type="EMBL" id="TYO99890.1"/>
    </source>
</evidence>
<evidence type="ECO:0000313" key="2">
    <source>
        <dbReference type="Proteomes" id="UP000324159"/>
    </source>
</evidence>
<dbReference type="AlphaFoldDB" id="A0A5D3WM22"/>
<comment type="caution">
    <text evidence="1">The sequence shown here is derived from an EMBL/GenBank/DDBJ whole genome shotgun (WGS) entry which is preliminary data.</text>
</comment>
<gene>
    <name evidence="1" type="ORF">EDC39_10150</name>
</gene>
<organism evidence="1 2">
    <name type="scientific">Geothermobacter ehrlichii</name>
    <dbReference type="NCBI Taxonomy" id="213224"/>
    <lineage>
        <taxon>Bacteria</taxon>
        <taxon>Pseudomonadati</taxon>
        <taxon>Thermodesulfobacteriota</taxon>
        <taxon>Desulfuromonadia</taxon>
        <taxon>Desulfuromonadales</taxon>
        <taxon>Geothermobacteraceae</taxon>
        <taxon>Geothermobacter</taxon>
    </lineage>
</organism>
<sequence length="140" mass="15853">MDPVVHLDPTLCRQCGGLCCQGHPGVWSDPERFATLFFAGRAFRREELEARLEGLQLELRDYSGVAVPAPKSTDSGCIFLQPGGCRLDPAVRPCQCLGLEPDLDTLMTGELHCRMPSHLGYDRVRSNWQNYWQKQKTYLR</sequence>
<proteinExistence type="predicted"/>
<dbReference type="Proteomes" id="UP000324159">
    <property type="component" value="Unassembled WGS sequence"/>
</dbReference>
<accession>A0A5D3WM22</accession>
<protein>
    <submittedName>
        <fullName evidence="1">Uncharacterized protein</fullName>
    </submittedName>
</protein>
<name>A0A5D3WM22_9BACT</name>
<keyword evidence="2" id="KW-1185">Reference proteome</keyword>
<reference evidence="1 2" key="1">
    <citation type="submission" date="2019-07" db="EMBL/GenBank/DDBJ databases">
        <title>Genomic Encyclopedia of Type Strains, Phase IV (KMG-IV): sequencing the most valuable type-strain genomes for metagenomic binning, comparative biology and taxonomic classification.</title>
        <authorList>
            <person name="Goeker M."/>
        </authorList>
    </citation>
    <scope>NUCLEOTIDE SEQUENCE [LARGE SCALE GENOMIC DNA]</scope>
    <source>
        <strain evidence="1 2">SS015</strain>
    </source>
</reference>
<dbReference type="RefSeq" id="WP_187426559.1">
    <property type="nucleotide sequence ID" value="NZ_VNIB01000001.1"/>
</dbReference>